<reference evidence="1" key="1">
    <citation type="submission" date="2019-11" db="UniProtKB">
        <authorList>
            <consortium name="WormBaseParasite"/>
        </authorList>
    </citation>
    <scope>IDENTIFICATION</scope>
</reference>
<dbReference type="AlphaFoldDB" id="A0A5K3FUB8"/>
<name>A0A5K3FUB8_MESCO</name>
<sequence>MTTATDKLELSEEEIADDKMTALRTRALNLALQRRLFVSPASTTKMEDPRYMARSYHSNGAVIEYEWISRVVTTDGYLDEDGSYVSGLFKFVIKLSAANSKVLDLTVEQIFV</sequence>
<dbReference type="WBParaSite" id="MCU_011804-RA">
    <property type="protein sequence ID" value="MCU_011804-RA"/>
    <property type="gene ID" value="MCU_011804"/>
</dbReference>
<proteinExistence type="predicted"/>
<organism evidence="1">
    <name type="scientific">Mesocestoides corti</name>
    <name type="common">Flatworm</name>
    <dbReference type="NCBI Taxonomy" id="53468"/>
    <lineage>
        <taxon>Eukaryota</taxon>
        <taxon>Metazoa</taxon>
        <taxon>Spiralia</taxon>
        <taxon>Lophotrochozoa</taxon>
        <taxon>Platyhelminthes</taxon>
        <taxon>Cestoda</taxon>
        <taxon>Eucestoda</taxon>
        <taxon>Cyclophyllidea</taxon>
        <taxon>Mesocestoididae</taxon>
        <taxon>Mesocestoides</taxon>
    </lineage>
</organism>
<accession>A0A5K3FUB8</accession>
<evidence type="ECO:0000313" key="1">
    <source>
        <dbReference type="WBParaSite" id="MCU_011804-RA"/>
    </source>
</evidence>
<protein>
    <submittedName>
        <fullName evidence="1">YolD-like protein</fullName>
    </submittedName>
</protein>